<keyword evidence="1 6" id="KW-0004">4Fe-4S</keyword>
<dbReference type="InterPro" id="IPR012257">
    <property type="entry name" value="Glc_ox_4Fe-4S"/>
</dbReference>
<dbReference type="AlphaFoldDB" id="A0A1M6S3W4"/>
<feature type="domain" description="4Fe-4S ferredoxin-type" evidence="7">
    <location>
        <begin position="2"/>
        <end position="33"/>
    </location>
</feature>
<dbReference type="GO" id="GO:0046872">
    <property type="term" value="F:metal ion binding"/>
    <property type="evidence" value="ECO:0007669"/>
    <property type="project" value="UniProtKB-UniRule"/>
</dbReference>
<sequence length="424" mass="45810">MTKEAYKPGKECIKCGSCMTVCPVFQNTHMEADVARGRLAVLKQGEKDEKLARSAIMRDVLTRCLLCGACENVCANKVPAPRRVIQGREIARKRFNLPKQVQLAALTDQGLKGGLLRTGGKLAQGLLGGKIDKSSGLYLRFPASFFTDRKVIPAFTSPSWLERKKGADFSGPGLRIGFFAGCGTDHLFQQNAQALERLGEKAGLNIITVPGQGCCGLPAYAGGDRETAIACAKRNLDAFSALDLDAVATVCASCGSQIHNLPQLFEDDPEYLAKAEKMAAMHRDAAQILLDAPDFRDLLKQINAAAHGDTPRVYYHTPCHLRFGKSASSAPLDLLKSLDQRIDLIPPGGLTQCCGHGGGFNIDHHDLSLKIHQSGLGPILEQSPEKIVTGCTGCLMQFMEGVYTAERPQVEICHPLVLVDTLLK</sequence>
<keyword evidence="3" id="KW-0677">Repeat</keyword>
<dbReference type="InterPro" id="IPR004017">
    <property type="entry name" value="Cys_rich_dom"/>
</dbReference>
<dbReference type="Pfam" id="PF13183">
    <property type="entry name" value="Fer4_8"/>
    <property type="match status" value="1"/>
</dbReference>
<dbReference type="RefSeq" id="WP_073477436.1">
    <property type="nucleotide sequence ID" value="NZ_FQZU01000023.1"/>
</dbReference>
<accession>A0A1M6S3W4</accession>
<keyword evidence="2 6" id="KW-0479">Metal-binding</keyword>
<keyword evidence="6" id="KW-0249">Electron transport</keyword>
<evidence type="ECO:0000256" key="2">
    <source>
        <dbReference type="ARBA" id="ARBA00022723"/>
    </source>
</evidence>
<dbReference type="PROSITE" id="PS00198">
    <property type="entry name" value="4FE4S_FER_1"/>
    <property type="match status" value="1"/>
</dbReference>
<keyword evidence="9" id="KW-1185">Reference proteome</keyword>
<gene>
    <name evidence="8" type="ORF">SAMN02745216_03383</name>
</gene>
<dbReference type="InterPro" id="IPR017900">
    <property type="entry name" value="4Fe4S_Fe_S_CS"/>
</dbReference>
<comment type="cofactor">
    <cofactor evidence="6">
        <name>[4Fe-4S] cluster</name>
        <dbReference type="ChEBI" id="CHEBI:49883"/>
    </cofactor>
    <text evidence="6">Binds 2 [4Fe-4S] clusters.</text>
</comment>
<dbReference type="Proteomes" id="UP000183994">
    <property type="component" value="Unassembled WGS sequence"/>
</dbReference>
<dbReference type="PROSITE" id="PS51379">
    <property type="entry name" value="4FE4S_FER_2"/>
    <property type="match status" value="2"/>
</dbReference>
<dbReference type="GO" id="GO:0019154">
    <property type="term" value="F:glycolate dehydrogenase activity"/>
    <property type="evidence" value="ECO:0007669"/>
    <property type="project" value="UniProtKB-EC"/>
</dbReference>
<keyword evidence="6" id="KW-0813">Transport</keyword>
<dbReference type="GO" id="GO:0051539">
    <property type="term" value="F:4 iron, 4 sulfur cluster binding"/>
    <property type="evidence" value="ECO:0007669"/>
    <property type="project" value="UniProtKB-UniRule"/>
</dbReference>
<dbReference type="SUPFAM" id="SSF46548">
    <property type="entry name" value="alpha-helical ferredoxin"/>
    <property type="match status" value="1"/>
</dbReference>
<comment type="catalytic activity">
    <reaction evidence="6">
        <text>glycolate + A = glyoxylate + AH2</text>
        <dbReference type="Rhea" id="RHEA:21264"/>
        <dbReference type="ChEBI" id="CHEBI:13193"/>
        <dbReference type="ChEBI" id="CHEBI:17499"/>
        <dbReference type="ChEBI" id="CHEBI:29805"/>
        <dbReference type="ChEBI" id="CHEBI:36655"/>
        <dbReference type="EC" id="1.1.99.14"/>
    </reaction>
</comment>
<dbReference type="InterPro" id="IPR009051">
    <property type="entry name" value="Helical_ferredxn"/>
</dbReference>
<evidence type="ECO:0000256" key="1">
    <source>
        <dbReference type="ARBA" id="ARBA00022485"/>
    </source>
</evidence>
<dbReference type="PIRSF" id="PIRSF000139">
    <property type="entry name" value="Glc_ox_4Fe-4S"/>
    <property type="match status" value="1"/>
</dbReference>
<evidence type="ECO:0000256" key="3">
    <source>
        <dbReference type="ARBA" id="ARBA00022737"/>
    </source>
</evidence>
<evidence type="ECO:0000256" key="6">
    <source>
        <dbReference type="PIRNR" id="PIRNR000139"/>
    </source>
</evidence>
<dbReference type="OrthoDB" id="5289041at2"/>
<proteinExistence type="predicted"/>
<evidence type="ECO:0000256" key="5">
    <source>
        <dbReference type="ARBA" id="ARBA00023014"/>
    </source>
</evidence>
<protein>
    <recommendedName>
        <fullName evidence="6">Glycolate oxidase iron-sulfur subunit</fullName>
        <ecNumber evidence="6">1.1.99.14</ecNumber>
    </recommendedName>
</protein>
<comment type="function">
    <text evidence="6">Component of a complex that catalyzes the oxidation of glycolate to glyoxylate.</text>
</comment>
<dbReference type="InterPro" id="IPR017896">
    <property type="entry name" value="4Fe4S_Fe-S-bd"/>
</dbReference>
<evidence type="ECO:0000313" key="9">
    <source>
        <dbReference type="Proteomes" id="UP000183994"/>
    </source>
</evidence>
<keyword evidence="5 6" id="KW-0411">Iron-sulfur</keyword>
<keyword evidence="4 6" id="KW-0408">Iron</keyword>
<organism evidence="8 9">
    <name type="scientific">Desulfatibacillum alkenivorans DSM 16219</name>
    <dbReference type="NCBI Taxonomy" id="1121393"/>
    <lineage>
        <taxon>Bacteria</taxon>
        <taxon>Pseudomonadati</taxon>
        <taxon>Thermodesulfobacteriota</taxon>
        <taxon>Desulfobacteria</taxon>
        <taxon>Desulfobacterales</taxon>
        <taxon>Desulfatibacillaceae</taxon>
        <taxon>Desulfatibacillum</taxon>
    </lineage>
</organism>
<name>A0A1M6S3W4_9BACT</name>
<dbReference type="PANTHER" id="PTHR32479:SF17">
    <property type="entry name" value="GLYCOLATE OXIDASE IRON-SULFUR SUBUNIT"/>
    <property type="match status" value="1"/>
</dbReference>
<comment type="catalytic activity">
    <reaction evidence="6">
        <text>(R)-lactate + A = pyruvate + AH2</text>
        <dbReference type="Rhea" id="RHEA:15089"/>
        <dbReference type="ChEBI" id="CHEBI:13193"/>
        <dbReference type="ChEBI" id="CHEBI:15361"/>
        <dbReference type="ChEBI" id="CHEBI:16004"/>
        <dbReference type="ChEBI" id="CHEBI:17499"/>
    </reaction>
</comment>
<feature type="domain" description="4Fe-4S ferredoxin-type" evidence="7">
    <location>
        <begin position="54"/>
        <end position="84"/>
    </location>
</feature>
<dbReference type="EC" id="1.1.99.14" evidence="6"/>
<evidence type="ECO:0000256" key="4">
    <source>
        <dbReference type="ARBA" id="ARBA00023004"/>
    </source>
</evidence>
<evidence type="ECO:0000313" key="8">
    <source>
        <dbReference type="EMBL" id="SHK39376.1"/>
    </source>
</evidence>
<dbReference type="STRING" id="1121393.SAMN02745216_03383"/>
<dbReference type="EMBL" id="FQZU01000023">
    <property type="protein sequence ID" value="SHK39376.1"/>
    <property type="molecule type" value="Genomic_DNA"/>
</dbReference>
<dbReference type="PANTHER" id="PTHR32479">
    <property type="entry name" value="GLYCOLATE OXIDASE IRON-SULFUR SUBUNIT"/>
    <property type="match status" value="1"/>
</dbReference>
<dbReference type="Gene3D" id="1.10.1060.10">
    <property type="entry name" value="Alpha-helical ferredoxin"/>
    <property type="match status" value="1"/>
</dbReference>
<evidence type="ECO:0000259" key="7">
    <source>
        <dbReference type="PROSITE" id="PS51379"/>
    </source>
</evidence>
<reference evidence="9" key="1">
    <citation type="submission" date="2016-11" db="EMBL/GenBank/DDBJ databases">
        <authorList>
            <person name="Varghese N."/>
            <person name="Submissions S."/>
        </authorList>
    </citation>
    <scope>NUCLEOTIDE SEQUENCE [LARGE SCALE GENOMIC DNA]</scope>
    <source>
        <strain evidence="9">DSM 16219</strain>
    </source>
</reference>
<dbReference type="Pfam" id="PF02754">
    <property type="entry name" value="CCG"/>
    <property type="match status" value="2"/>
</dbReference>